<accession>K0KKZ8</accession>
<feature type="region of interest" description="Disordered" evidence="1">
    <location>
        <begin position="1"/>
        <end position="75"/>
    </location>
</feature>
<keyword evidence="3" id="KW-1185">Reference proteome</keyword>
<keyword evidence="2" id="KW-0240">DNA-directed RNA polymerase</keyword>
<dbReference type="AlphaFoldDB" id="K0KKZ8"/>
<feature type="compositionally biased region" description="Polar residues" evidence="1">
    <location>
        <begin position="252"/>
        <end position="266"/>
    </location>
</feature>
<organism evidence="2 3">
    <name type="scientific">Wickerhamomyces ciferrii (strain ATCC 14091 / BCRC 22168 / CBS 111 / JCM 3599 / NBRC 0793 / NRRL Y-1031 F-60-10)</name>
    <name type="common">Yeast</name>
    <name type="synonym">Pichia ciferrii</name>
    <dbReference type="NCBI Taxonomy" id="1206466"/>
    <lineage>
        <taxon>Eukaryota</taxon>
        <taxon>Fungi</taxon>
        <taxon>Dikarya</taxon>
        <taxon>Ascomycota</taxon>
        <taxon>Saccharomycotina</taxon>
        <taxon>Saccharomycetes</taxon>
        <taxon>Phaffomycetales</taxon>
        <taxon>Wickerhamomycetaceae</taxon>
        <taxon>Wickerhamomyces</taxon>
    </lineage>
</organism>
<dbReference type="Proteomes" id="UP000009328">
    <property type="component" value="Unassembled WGS sequence"/>
</dbReference>
<feature type="compositionally biased region" description="Low complexity" evidence="1">
    <location>
        <begin position="285"/>
        <end position="306"/>
    </location>
</feature>
<name>K0KKZ8_WICCF</name>
<dbReference type="EMBL" id="CAIF01000217">
    <property type="protein sequence ID" value="CCH45905.1"/>
    <property type="molecule type" value="Genomic_DNA"/>
</dbReference>
<proteinExistence type="predicted"/>
<feature type="region of interest" description="Disordered" evidence="1">
    <location>
        <begin position="456"/>
        <end position="498"/>
    </location>
</feature>
<dbReference type="HOGENOM" id="CLU_547695_0_0_1"/>
<dbReference type="GO" id="GO:0000428">
    <property type="term" value="C:DNA-directed RNA polymerase complex"/>
    <property type="evidence" value="ECO:0007669"/>
    <property type="project" value="UniProtKB-KW"/>
</dbReference>
<evidence type="ECO:0000313" key="3">
    <source>
        <dbReference type="Proteomes" id="UP000009328"/>
    </source>
</evidence>
<keyword evidence="2" id="KW-0804">Transcription</keyword>
<protein>
    <submittedName>
        <fullName evidence="2">DNA-directed RNA polymerase II subunit</fullName>
        <ecNumber evidence="2">2.7.7.6</ecNumber>
    </submittedName>
</protein>
<evidence type="ECO:0000313" key="2">
    <source>
        <dbReference type="EMBL" id="CCH45905.1"/>
    </source>
</evidence>
<keyword evidence="2" id="KW-0548">Nucleotidyltransferase</keyword>
<keyword evidence="2" id="KW-0808">Transferase</keyword>
<feature type="compositionally biased region" description="Low complexity" evidence="1">
    <location>
        <begin position="18"/>
        <end position="34"/>
    </location>
</feature>
<comment type="caution">
    <text evidence="2">The sequence shown here is derived from an EMBL/GenBank/DDBJ whole genome shotgun (WGS) entry which is preliminary data.</text>
</comment>
<dbReference type="STRING" id="1206466.K0KKZ8"/>
<feature type="region of interest" description="Disordered" evidence="1">
    <location>
        <begin position="185"/>
        <end position="318"/>
    </location>
</feature>
<feature type="compositionally biased region" description="Polar residues" evidence="1">
    <location>
        <begin position="66"/>
        <end position="75"/>
    </location>
</feature>
<dbReference type="InParanoid" id="K0KKZ8"/>
<dbReference type="eggNOG" id="ENOG502S680">
    <property type="taxonomic scope" value="Eukaryota"/>
</dbReference>
<dbReference type="EC" id="2.7.7.6" evidence="2"/>
<reference evidence="2 3" key="1">
    <citation type="journal article" date="2012" name="Eukaryot. Cell">
        <title>Draft genome sequence of Wickerhamomyces ciferrii NRRL Y-1031 F-60-10.</title>
        <authorList>
            <person name="Schneider J."/>
            <person name="Andrea H."/>
            <person name="Blom J."/>
            <person name="Jaenicke S."/>
            <person name="Ruckert C."/>
            <person name="Schorsch C."/>
            <person name="Szczepanowski R."/>
            <person name="Farwick M."/>
            <person name="Goesmann A."/>
            <person name="Puhler A."/>
            <person name="Schaffer S."/>
            <person name="Tauch A."/>
            <person name="Kohler T."/>
            <person name="Brinkrolf K."/>
        </authorList>
    </citation>
    <scope>NUCLEOTIDE SEQUENCE [LARGE SCALE GENOMIC DNA]</scope>
    <source>
        <strain evidence="3">ATCC 14091 / BCRC 22168 / CBS 111 / JCM 3599 / NBRC 0793 / NRRL Y-1031 F-60-10</strain>
    </source>
</reference>
<gene>
    <name evidence="2" type="ORF">BN7_5492</name>
</gene>
<evidence type="ECO:0000256" key="1">
    <source>
        <dbReference type="SAM" id="MobiDB-lite"/>
    </source>
</evidence>
<sequence>MQKGRKFSDNPETNIPYNNSSTSQQAIQSSSNSTAPPPAVLSIHPIAPPQVLPNHHPASAIPNHNPPNMSVHQNYYPQAHPQFNQLNPSRVPMNDAIAFSSMIDSNIGGKLNDLFSDASSYNYQPPVPTISSAAGQTYYPYGPTPIPHDIQSSFRGFQNDQIYGNQANNNQRAIQQQFPQIASHNFPRQDFPQPAYFPSDPESSPEIPKMNPYEFDERKNSFRSPPVNMHYKPTLGFYQSPNPKPELESYGASPSISDQSFSSTPGNIPYYSHIQPPYPFRDHNTSTSTAASSKPSFSMSKTSTSSHLKENRNDSVDSFNSISSTKSYKIKKPKKPVNLRGGTCKVCGKVIKRDMTRHMRIHEEVSRFRCVYPRGSCIHKTGFFNRQYDFKKHLLHFHFDYDDPSVKKLYSLNEKLPHWGTCYCGLRFTGGEWLQSHILTTEKNHLCPHLARLKEKEKEDYKNNPNQKLDKHDDEDSSGNESYKSGADHDYSDSSPTR</sequence>
<dbReference type="GO" id="GO:0003899">
    <property type="term" value="F:DNA-directed RNA polymerase activity"/>
    <property type="evidence" value="ECO:0007669"/>
    <property type="project" value="UniProtKB-EC"/>
</dbReference>
<feature type="compositionally biased region" description="Basic and acidic residues" evidence="1">
    <location>
        <begin position="456"/>
        <end position="474"/>
    </location>
</feature>